<sequence length="285" mass="31806">MAGCIGARLVHAVFAALDLPDLKIVAWIFRHAPGELNSTDLLSRGSSPRLFSDSLWWEGPSWLLEPPSNWPIDRLACETSEVERERRKVRLCNLVVVEGEIPCRLVGEVIVRVLKKLLRRTLGNAVLTTEELQTVLCDCESVINSRPLSYLSENSDDLVPLCPAMFLAENRNLDVPDIDYRAKVIRLIPGKDGKIRTVELITRTGTMLGPIQRVYPSEVETTETPNNPLNDCTFTNPISSISSDMLSDPNASSSVLPRVSMYGRVINAPEKLDLFNQALYVFESK</sequence>
<keyword evidence="1" id="KW-0695">RNA-directed DNA polymerase</keyword>
<keyword evidence="2" id="KW-1185">Reference proteome</keyword>
<keyword evidence="1" id="KW-0808">Transferase</keyword>
<organism evidence="1 2">
    <name type="scientific">Trichonephila inaurata madagascariensis</name>
    <dbReference type="NCBI Taxonomy" id="2747483"/>
    <lineage>
        <taxon>Eukaryota</taxon>
        <taxon>Metazoa</taxon>
        <taxon>Ecdysozoa</taxon>
        <taxon>Arthropoda</taxon>
        <taxon>Chelicerata</taxon>
        <taxon>Arachnida</taxon>
        <taxon>Araneae</taxon>
        <taxon>Araneomorphae</taxon>
        <taxon>Entelegynae</taxon>
        <taxon>Araneoidea</taxon>
        <taxon>Nephilidae</taxon>
        <taxon>Trichonephila</taxon>
        <taxon>Trichonephila inaurata</taxon>
    </lineage>
</organism>
<protein>
    <submittedName>
        <fullName evidence="1">Putative RNA-directed DNA polymerase from transposon X-element</fullName>
    </submittedName>
</protein>
<gene>
    <name evidence="1" type="primary">X975_15193</name>
    <name evidence="1" type="ORF">TNIN_239301</name>
</gene>
<dbReference type="GO" id="GO:0003964">
    <property type="term" value="F:RNA-directed DNA polymerase activity"/>
    <property type="evidence" value="ECO:0007669"/>
    <property type="project" value="UniProtKB-KW"/>
</dbReference>
<dbReference type="Proteomes" id="UP000886998">
    <property type="component" value="Unassembled WGS sequence"/>
</dbReference>
<dbReference type="AlphaFoldDB" id="A0A8X6X1B4"/>
<reference evidence="1" key="1">
    <citation type="submission" date="2020-08" db="EMBL/GenBank/DDBJ databases">
        <title>Multicomponent nature underlies the extraordinary mechanical properties of spider dragline silk.</title>
        <authorList>
            <person name="Kono N."/>
            <person name="Nakamura H."/>
            <person name="Mori M."/>
            <person name="Yoshida Y."/>
            <person name="Ohtoshi R."/>
            <person name="Malay A.D."/>
            <person name="Moran D.A.P."/>
            <person name="Tomita M."/>
            <person name="Numata K."/>
            <person name="Arakawa K."/>
        </authorList>
    </citation>
    <scope>NUCLEOTIDE SEQUENCE</scope>
</reference>
<comment type="caution">
    <text evidence="1">The sequence shown here is derived from an EMBL/GenBank/DDBJ whole genome shotgun (WGS) entry which is preliminary data.</text>
</comment>
<dbReference type="OrthoDB" id="6415536at2759"/>
<evidence type="ECO:0000313" key="2">
    <source>
        <dbReference type="Proteomes" id="UP000886998"/>
    </source>
</evidence>
<proteinExistence type="predicted"/>
<accession>A0A8X6X1B4</accession>
<keyword evidence="1" id="KW-0548">Nucleotidyltransferase</keyword>
<dbReference type="EMBL" id="BMAV01004121">
    <property type="protein sequence ID" value="GFY44234.1"/>
    <property type="molecule type" value="Genomic_DNA"/>
</dbReference>
<evidence type="ECO:0000313" key="1">
    <source>
        <dbReference type="EMBL" id="GFY44234.1"/>
    </source>
</evidence>
<name>A0A8X6X1B4_9ARAC</name>